<reference evidence="1 2" key="1">
    <citation type="submission" date="2016-12" db="EMBL/GenBank/DDBJ databases">
        <title>Comparison of Traditional DNA-DNA Hybridization with In Silico Genomic Analysis.</title>
        <authorList>
            <person name="Nicholson A.C."/>
            <person name="Humrighouse B.W."/>
            <person name="Graziano J."/>
            <person name="Lasker B."/>
            <person name="Whitney A.M."/>
            <person name="Mcquiston J.R."/>
        </authorList>
    </citation>
    <scope>NUCLEOTIDE SEQUENCE [LARGE SCALE GENOMIC DNA]</scope>
    <source>
        <strain evidence="1 2">H2240</strain>
    </source>
</reference>
<dbReference type="AlphaFoldDB" id="A0A212AE99"/>
<gene>
    <name evidence="1" type="ORF">CDV49_04980</name>
</gene>
<dbReference type="EMBL" id="NIPW01000007">
    <property type="protein sequence ID" value="OWJ79671.1"/>
    <property type="molecule type" value="Genomic_DNA"/>
</dbReference>
<organism evidence="1 2">
    <name type="scientific">Haematobacter genomosp. 1</name>
    <dbReference type="NCBI Taxonomy" id="366618"/>
    <lineage>
        <taxon>Bacteria</taxon>
        <taxon>Pseudomonadati</taxon>
        <taxon>Pseudomonadota</taxon>
        <taxon>Alphaproteobacteria</taxon>
        <taxon>Rhodobacterales</taxon>
        <taxon>Paracoccaceae</taxon>
        <taxon>Haematobacter</taxon>
    </lineage>
</organism>
<protein>
    <submittedName>
        <fullName evidence="1">Uncharacterized protein</fullName>
    </submittedName>
</protein>
<name>A0A212AE99_9RHOB</name>
<comment type="caution">
    <text evidence="1">The sequence shown here is derived from an EMBL/GenBank/DDBJ whole genome shotgun (WGS) entry which is preliminary data.</text>
</comment>
<accession>A0A212AE99</accession>
<evidence type="ECO:0000313" key="1">
    <source>
        <dbReference type="EMBL" id="OWJ79671.1"/>
    </source>
</evidence>
<keyword evidence="2" id="KW-1185">Reference proteome</keyword>
<proteinExistence type="predicted"/>
<sequence length="128" mass="13979">MGSFLPPVCVIRNTDPADGFMGTDRTCRLRKAGRVRGLSQIGELRNCRHHIGALQNVARHHSLLRSAGDCAIKRDGSISFLVTLRASSCTVEYPVKACPCGIPAILLRKQSFPRHLERARSAILSSQG</sequence>
<evidence type="ECO:0000313" key="2">
    <source>
        <dbReference type="Proteomes" id="UP000196878"/>
    </source>
</evidence>
<dbReference type="Proteomes" id="UP000196878">
    <property type="component" value="Unassembled WGS sequence"/>
</dbReference>